<reference evidence="2 3" key="1">
    <citation type="journal article" date="2014" name="PLoS Genet.">
        <title>Hidden diversity in honey bee gut symbionts detected by single-cell genomics.</title>
        <authorList>
            <person name="Engel P."/>
            <person name="Stepanauskas R."/>
            <person name="Moran N."/>
        </authorList>
    </citation>
    <scope>NUCLEOTIDE SEQUENCE [LARGE SCALE GENOMIC DNA]</scope>
    <source>
        <strain evidence="2 3">SCGC AB-598-J21</strain>
    </source>
</reference>
<dbReference type="Gene3D" id="1.25.40.10">
    <property type="entry name" value="Tetratricopeptide repeat domain"/>
    <property type="match status" value="1"/>
</dbReference>
<sequence length="484" mass="54847">MELYLPIALLVILLAVLLVLKKRQKAAGQGKSKSSVRKKQSASKQNKKTDKQAAEAQNTSENEDASASLEDEDWDWQLTTSPDKSTVSVATVDHLTEYKVYKQFGYFQKAADSLGAYLEQNIAQQSPAMANTLVNELAALCLDAKNSDKLAEVIDQYRNYFQRPELENLIRQGLALDENHLGLRVLAEDLLQWDVKETEKEVGINQDKKPEDIRPEAESSANKQNAEEQPHELLVEGNLGNFKIRGDERDVLLSFSKPENSYVLLKEQLPYDAAIRCLNKAIKTSRKPAGMIIDALVLDYRHNNINVFAQHLWRLYYTLGQYGNVVKERMLGWGYSLGNHPMFEQLETKPSETILRDIGVTQGYLPMNSSALKAKRLSLVDKASSENDVAETPAELVLRDVESLLTFGQFDEAMDLLEKSVLLYPQESQLYITLFDLYERAEEWSRLEKMLQVIRAEIQTPPEEVVLAMSQLLKRINHGGVQNQ</sequence>
<dbReference type="SUPFAM" id="SSF48452">
    <property type="entry name" value="TPR-like"/>
    <property type="match status" value="1"/>
</dbReference>
<evidence type="ECO:0000256" key="1">
    <source>
        <dbReference type="SAM" id="MobiDB-lite"/>
    </source>
</evidence>
<gene>
    <name evidence="2" type="ORF">SASC598J21_017280</name>
</gene>
<organism evidence="2 3">
    <name type="scientific">Snodgrassella alvi SCGC AB-598-J21</name>
    <dbReference type="NCBI Taxonomy" id="1385367"/>
    <lineage>
        <taxon>Bacteria</taxon>
        <taxon>Pseudomonadati</taxon>
        <taxon>Pseudomonadota</taxon>
        <taxon>Betaproteobacteria</taxon>
        <taxon>Neisseriales</taxon>
        <taxon>Neisseriaceae</taxon>
        <taxon>Snodgrassella</taxon>
    </lineage>
</organism>
<accession>A0A074VZ12</accession>
<comment type="caution">
    <text evidence="2">The sequence shown here is derived from an EMBL/GenBank/DDBJ whole genome shotgun (WGS) entry which is preliminary data.</text>
</comment>
<dbReference type="Proteomes" id="UP000027644">
    <property type="component" value="Unassembled WGS sequence"/>
</dbReference>
<feature type="region of interest" description="Disordered" evidence="1">
    <location>
        <begin position="29"/>
        <end position="73"/>
    </location>
</feature>
<evidence type="ECO:0000313" key="3">
    <source>
        <dbReference type="Proteomes" id="UP000027644"/>
    </source>
</evidence>
<evidence type="ECO:0000313" key="2">
    <source>
        <dbReference type="EMBL" id="KEQ00459.1"/>
    </source>
</evidence>
<dbReference type="AlphaFoldDB" id="A0A074VZ12"/>
<name>A0A074VZ12_9NEIS</name>
<feature type="compositionally biased region" description="Basic and acidic residues" evidence="1">
    <location>
        <begin position="201"/>
        <end position="217"/>
    </location>
</feature>
<feature type="region of interest" description="Disordered" evidence="1">
    <location>
        <begin position="201"/>
        <end position="230"/>
    </location>
</feature>
<dbReference type="EMBL" id="AVQL01000450">
    <property type="protein sequence ID" value="KEQ00459.1"/>
    <property type="molecule type" value="Genomic_DNA"/>
</dbReference>
<protein>
    <submittedName>
        <fullName evidence="2">Uncharacterized protein</fullName>
    </submittedName>
</protein>
<proteinExistence type="predicted"/>
<dbReference type="InterPro" id="IPR011990">
    <property type="entry name" value="TPR-like_helical_dom_sf"/>
</dbReference>
<feature type="compositionally biased region" description="Acidic residues" evidence="1">
    <location>
        <begin position="61"/>
        <end position="73"/>
    </location>
</feature>